<dbReference type="AlphaFoldDB" id="X1GGQ4"/>
<accession>X1GGQ4</accession>
<proteinExistence type="predicted"/>
<comment type="caution">
    <text evidence="2">The sequence shown here is derived from an EMBL/GenBank/DDBJ whole genome shotgun (WGS) entry which is preliminary data.</text>
</comment>
<dbReference type="EMBL" id="BARU01023777">
    <property type="protein sequence ID" value="GAH57081.1"/>
    <property type="molecule type" value="Genomic_DNA"/>
</dbReference>
<organism evidence="2">
    <name type="scientific">marine sediment metagenome</name>
    <dbReference type="NCBI Taxonomy" id="412755"/>
    <lineage>
        <taxon>unclassified sequences</taxon>
        <taxon>metagenomes</taxon>
        <taxon>ecological metagenomes</taxon>
    </lineage>
</organism>
<name>X1GGQ4_9ZZZZ</name>
<evidence type="ECO:0000259" key="1">
    <source>
        <dbReference type="Pfam" id="PF26551"/>
    </source>
</evidence>
<dbReference type="Pfam" id="PF26551">
    <property type="entry name" value="DUF8180"/>
    <property type="match status" value="1"/>
</dbReference>
<sequence>MKDQKEKLKKYIQYWNDHNSSHLEKLNIRIEMAIELGLNEVAEKMKEAVEFMNKANKSLLEAFKMV</sequence>
<dbReference type="InterPro" id="IPR058493">
    <property type="entry name" value="DUF8180"/>
</dbReference>
<reference evidence="2" key="1">
    <citation type="journal article" date="2014" name="Front. Microbiol.">
        <title>High frequency of phylogenetically diverse reductive dehalogenase-homologous genes in deep subseafloor sedimentary metagenomes.</title>
        <authorList>
            <person name="Kawai M."/>
            <person name="Futagami T."/>
            <person name="Toyoda A."/>
            <person name="Takaki Y."/>
            <person name="Nishi S."/>
            <person name="Hori S."/>
            <person name="Arai W."/>
            <person name="Tsubouchi T."/>
            <person name="Morono Y."/>
            <person name="Uchiyama I."/>
            <person name="Ito T."/>
            <person name="Fujiyama A."/>
            <person name="Inagaki F."/>
            <person name="Takami H."/>
        </authorList>
    </citation>
    <scope>NUCLEOTIDE SEQUENCE</scope>
    <source>
        <strain evidence="2">Expedition CK06-06</strain>
    </source>
</reference>
<protein>
    <recommendedName>
        <fullName evidence="1">DUF8180 domain-containing protein</fullName>
    </recommendedName>
</protein>
<gene>
    <name evidence="2" type="ORF">S03H2_38550</name>
</gene>
<feature type="domain" description="DUF8180" evidence="1">
    <location>
        <begin position="8"/>
        <end position="65"/>
    </location>
</feature>
<evidence type="ECO:0000313" key="2">
    <source>
        <dbReference type="EMBL" id="GAH57081.1"/>
    </source>
</evidence>